<sequence length="693" mass="79428">MDERDIHKTAFRTHQGLFEFVVMPFGLTNAPATFQVLMNSTFKGLLRKNTLVFFDDILVYSKNLQQHLLDLEEVLVLLRKHTLFAKQSKCSFAGANVEYLGHIISGKGVQTDPKKIAAIQQWPVPLNLKQLRGFLGLAGYYRRFIKAFGQSLTSAPVLALPDFSKEFIVETDASAKGLGAVLMQEGHPIAFISKALSTKQQSLSVYEKELLAILMAVKAWHHYLIVKKFLIRTDQTSLKYLLTQKITTPLQHTWLAKLMGYTYDIMYKKGRENTAADGLSRVTGLALFEMGITSLDPLLLIRIKKSWADDMQLTTIKEKIEASHGVPNVTWDGCSKQVHWLVKKCVTCQQAKYEPIANPGLLQPLQSPTHIFTDISMDFISGLPKSQGKDTIWVLAQIFLDSVFKLHGCPINIVSDRDPIFLSKFWKEFMRLQGVQLAYSTAYHPQSDGQTEVLNRCLETYLRCMCMHTPEKWFKWLSLAEWWYNTTYHSAIKMSPFQALYGFPPPIHISYIPNDTAVEAVEVLHRDREMMVALKDSLQNARNRMKQQADGKRTDRVFQIGDWVYLKARSYVQNTMRDGKYSKLGPKYYGPFLIVAKVGKVAYKLDLPDDTQIHPVFHVSLLKHAHGSHDLLIPLLKFPRFVYQPRAVIDRRLSRRGHQLTTQVLVHWQGLPVNEATWEFLDEFQLRFPNFNS</sequence>
<evidence type="ECO:0000256" key="4">
    <source>
        <dbReference type="ARBA" id="ARBA00022722"/>
    </source>
</evidence>
<dbReference type="PROSITE" id="PS50878">
    <property type="entry name" value="RT_POL"/>
    <property type="match status" value="1"/>
</dbReference>
<dbReference type="GO" id="GO:0003964">
    <property type="term" value="F:RNA-directed DNA polymerase activity"/>
    <property type="evidence" value="ECO:0007669"/>
    <property type="project" value="UniProtKB-KW"/>
</dbReference>
<name>A0A5N6NVC0_9ASTR</name>
<keyword evidence="12" id="KW-1185">Reference proteome</keyword>
<gene>
    <name evidence="11" type="ORF">E3N88_18039</name>
</gene>
<comment type="caution">
    <text evidence="11">The sequence shown here is derived from an EMBL/GenBank/DDBJ whole genome shotgun (WGS) entry which is preliminary data.</text>
</comment>
<organism evidence="11 12">
    <name type="scientific">Mikania micrantha</name>
    <name type="common">bitter vine</name>
    <dbReference type="NCBI Taxonomy" id="192012"/>
    <lineage>
        <taxon>Eukaryota</taxon>
        <taxon>Viridiplantae</taxon>
        <taxon>Streptophyta</taxon>
        <taxon>Embryophyta</taxon>
        <taxon>Tracheophyta</taxon>
        <taxon>Spermatophyta</taxon>
        <taxon>Magnoliopsida</taxon>
        <taxon>eudicotyledons</taxon>
        <taxon>Gunneridae</taxon>
        <taxon>Pentapetalae</taxon>
        <taxon>asterids</taxon>
        <taxon>campanulids</taxon>
        <taxon>Asterales</taxon>
        <taxon>Asteraceae</taxon>
        <taxon>Asteroideae</taxon>
        <taxon>Heliantheae alliance</taxon>
        <taxon>Eupatorieae</taxon>
        <taxon>Mikania</taxon>
    </lineage>
</organism>
<dbReference type="InterPro" id="IPR000477">
    <property type="entry name" value="RT_dom"/>
</dbReference>
<dbReference type="InterPro" id="IPR056924">
    <property type="entry name" value="SH3_Tf2-1"/>
</dbReference>
<dbReference type="GO" id="GO:0008233">
    <property type="term" value="F:peptidase activity"/>
    <property type="evidence" value="ECO:0007669"/>
    <property type="project" value="UniProtKB-KW"/>
</dbReference>
<dbReference type="InterPro" id="IPR016197">
    <property type="entry name" value="Chromo-like_dom_sf"/>
</dbReference>
<dbReference type="Pfam" id="PF24626">
    <property type="entry name" value="SH3_Tf2-1"/>
    <property type="match status" value="1"/>
</dbReference>
<keyword evidence="1" id="KW-0645">Protease</keyword>
<evidence type="ECO:0000256" key="2">
    <source>
        <dbReference type="ARBA" id="ARBA00022679"/>
    </source>
</evidence>
<dbReference type="FunFam" id="3.30.70.270:FF:000003">
    <property type="entry name" value="Transposon Ty3-G Gag-Pol polyprotein"/>
    <property type="match status" value="1"/>
</dbReference>
<evidence type="ECO:0000313" key="12">
    <source>
        <dbReference type="Proteomes" id="UP000326396"/>
    </source>
</evidence>
<dbReference type="GO" id="GO:0006508">
    <property type="term" value="P:proteolysis"/>
    <property type="evidence" value="ECO:0007669"/>
    <property type="project" value="UniProtKB-KW"/>
</dbReference>
<evidence type="ECO:0000313" key="11">
    <source>
        <dbReference type="EMBL" id="KAD5318093.1"/>
    </source>
</evidence>
<dbReference type="FunFam" id="3.10.10.10:FF:000007">
    <property type="entry name" value="Retrovirus-related Pol polyprotein from transposon 17.6-like Protein"/>
    <property type="match status" value="1"/>
</dbReference>
<evidence type="ECO:0000256" key="6">
    <source>
        <dbReference type="ARBA" id="ARBA00022801"/>
    </source>
</evidence>
<dbReference type="Gene3D" id="3.10.20.370">
    <property type="match status" value="1"/>
</dbReference>
<dbReference type="GO" id="GO:0003676">
    <property type="term" value="F:nucleic acid binding"/>
    <property type="evidence" value="ECO:0007669"/>
    <property type="project" value="InterPro"/>
</dbReference>
<evidence type="ECO:0000256" key="1">
    <source>
        <dbReference type="ARBA" id="ARBA00022670"/>
    </source>
</evidence>
<evidence type="ECO:0000256" key="7">
    <source>
        <dbReference type="ARBA" id="ARBA00022918"/>
    </source>
</evidence>
<keyword evidence="3" id="KW-0548">Nucleotidyltransferase</keyword>
<dbReference type="CDD" id="cd01647">
    <property type="entry name" value="RT_LTR"/>
    <property type="match status" value="1"/>
</dbReference>
<keyword evidence="5" id="KW-0255">Endonuclease</keyword>
<evidence type="ECO:0000256" key="8">
    <source>
        <dbReference type="SAM" id="Coils"/>
    </source>
</evidence>
<evidence type="ECO:0000259" key="9">
    <source>
        <dbReference type="PROSITE" id="PS50878"/>
    </source>
</evidence>
<evidence type="ECO:0000256" key="5">
    <source>
        <dbReference type="ARBA" id="ARBA00022759"/>
    </source>
</evidence>
<dbReference type="InterPro" id="IPR043128">
    <property type="entry name" value="Rev_trsase/Diguanyl_cyclase"/>
</dbReference>
<dbReference type="PANTHER" id="PTHR37984:SF5">
    <property type="entry name" value="PROTEIN NYNRIN-LIKE"/>
    <property type="match status" value="1"/>
</dbReference>
<dbReference type="SUPFAM" id="SSF56672">
    <property type="entry name" value="DNA/RNA polymerases"/>
    <property type="match status" value="1"/>
</dbReference>
<protein>
    <recommendedName>
        <fullName evidence="13">Integrase catalytic domain-containing protein</fullName>
    </recommendedName>
</protein>
<dbReference type="Gene3D" id="3.30.420.10">
    <property type="entry name" value="Ribonuclease H-like superfamily/Ribonuclease H"/>
    <property type="match status" value="1"/>
</dbReference>
<evidence type="ECO:0000259" key="10">
    <source>
        <dbReference type="PROSITE" id="PS50994"/>
    </source>
</evidence>
<dbReference type="InterPro" id="IPR001584">
    <property type="entry name" value="Integrase_cat-core"/>
</dbReference>
<dbReference type="OrthoDB" id="5554229at2759"/>
<accession>A0A5N6NVC0</accession>
<dbReference type="Gene3D" id="3.30.70.270">
    <property type="match status" value="2"/>
</dbReference>
<dbReference type="SUPFAM" id="SSF53098">
    <property type="entry name" value="Ribonuclease H-like"/>
    <property type="match status" value="1"/>
</dbReference>
<dbReference type="AlphaFoldDB" id="A0A5N6NVC0"/>
<dbReference type="InterPro" id="IPR043502">
    <property type="entry name" value="DNA/RNA_pol_sf"/>
</dbReference>
<feature type="domain" description="Integrase catalytic" evidence="10">
    <location>
        <begin position="293"/>
        <end position="504"/>
    </location>
</feature>
<dbReference type="Pfam" id="PF00078">
    <property type="entry name" value="RVT_1"/>
    <property type="match status" value="1"/>
</dbReference>
<evidence type="ECO:0000256" key="3">
    <source>
        <dbReference type="ARBA" id="ARBA00022695"/>
    </source>
</evidence>
<feature type="coiled-coil region" evidence="8">
    <location>
        <begin position="524"/>
        <end position="555"/>
    </location>
</feature>
<dbReference type="PROSITE" id="PS50994">
    <property type="entry name" value="INTEGRASE"/>
    <property type="match status" value="1"/>
</dbReference>
<dbReference type="SUPFAM" id="SSF54160">
    <property type="entry name" value="Chromo domain-like"/>
    <property type="match status" value="1"/>
</dbReference>
<keyword evidence="7" id="KW-0695">RNA-directed DNA polymerase</keyword>
<dbReference type="InterPro" id="IPR012337">
    <property type="entry name" value="RNaseH-like_sf"/>
</dbReference>
<dbReference type="EMBL" id="SZYD01000009">
    <property type="protein sequence ID" value="KAD5318093.1"/>
    <property type="molecule type" value="Genomic_DNA"/>
</dbReference>
<reference evidence="11 12" key="1">
    <citation type="submission" date="2019-05" db="EMBL/GenBank/DDBJ databases">
        <title>Mikania micrantha, genome provides insights into the molecular mechanism of rapid growth.</title>
        <authorList>
            <person name="Liu B."/>
        </authorList>
    </citation>
    <scope>NUCLEOTIDE SEQUENCE [LARGE SCALE GENOMIC DNA]</scope>
    <source>
        <strain evidence="11">NLD-2019</strain>
        <tissue evidence="11">Leaf</tissue>
    </source>
</reference>
<keyword evidence="8" id="KW-0175">Coiled coil</keyword>
<dbReference type="InterPro" id="IPR023780">
    <property type="entry name" value="Chromo_domain"/>
</dbReference>
<evidence type="ECO:0008006" key="13">
    <source>
        <dbReference type="Google" id="ProtNLM"/>
    </source>
</evidence>
<dbReference type="Pfam" id="PF17917">
    <property type="entry name" value="RT_RNaseH"/>
    <property type="match status" value="1"/>
</dbReference>
<dbReference type="InterPro" id="IPR036397">
    <property type="entry name" value="RNaseH_sf"/>
</dbReference>
<keyword evidence="4" id="KW-0540">Nuclease</keyword>
<proteinExistence type="predicted"/>
<dbReference type="Pfam" id="PF00385">
    <property type="entry name" value="Chromo"/>
    <property type="match status" value="1"/>
</dbReference>
<feature type="domain" description="Reverse transcriptase" evidence="9">
    <location>
        <begin position="1"/>
        <end position="104"/>
    </location>
</feature>
<dbReference type="InterPro" id="IPR050951">
    <property type="entry name" value="Retrovirus_Pol_polyprotein"/>
</dbReference>
<dbReference type="Gene3D" id="3.10.10.10">
    <property type="entry name" value="HIV Type 1 Reverse Transcriptase, subunit A, domain 1"/>
    <property type="match status" value="1"/>
</dbReference>
<dbReference type="FunFam" id="3.10.20.370:FF:000001">
    <property type="entry name" value="Retrovirus-related Pol polyprotein from transposon 17.6-like protein"/>
    <property type="match status" value="1"/>
</dbReference>
<dbReference type="Gene3D" id="2.40.50.40">
    <property type="match status" value="1"/>
</dbReference>
<dbReference type="InterPro" id="IPR041373">
    <property type="entry name" value="RT_RNaseH"/>
</dbReference>
<dbReference type="GO" id="GO:0015074">
    <property type="term" value="P:DNA integration"/>
    <property type="evidence" value="ECO:0007669"/>
    <property type="project" value="InterPro"/>
</dbReference>
<dbReference type="CDD" id="cd09274">
    <property type="entry name" value="RNase_HI_RT_Ty3"/>
    <property type="match status" value="1"/>
</dbReference>
<dbReference type="GO" id="GO:0004519">
    <property type="term" value="F:endonuclease activity"/>
    <property type="evidence" value="ECO:0007669"/>
    <property type="project" value="UniProtKB-KW"/>
</dbReference>
<dbReference type="Proteomes" id="UP000326396">
    <property type="component" value="Linkage Group LG17"/>
</dbReference>
<keyword evidence="6" id="KW-0378">Hydrolase</keyword>
<keyword evidence="2" id="KW-0808">Transferase</keyword>
<dbReference type="PANTHER" id="PTHR37984">
    <property type="entry name" value="PROTEIN CBG26694"/>
    <property type="match status" value="1"/>
</dbReference>